<dbReference type="Proteomes" id="UP000002514">
    <property type="component" value="Chromosome"/>
</dbReference>
<organism evidence="1 2">
    <name type="scientific">Photorhabdus laumondii subsp. laumondii (strain DSM 15139 / CIP 105565 / TT01)</name>
    <name type="common">Photorhabdus luminescens subsp. laumondii</name>
    <dbReference type="NCBI Taxonomy" id="243265"/>
    <lineage>
        <taxon>Bacteria</taxon>
        <taxon>Pseudomonadati</taxon>
        <taxon>Pseudomonadota</taxon>
        <taxon>Gammaproteobacteria</taxon>
        <taxon>Enterobacterales</taxon>
        <taxon>Morganellaceae</taxon>
        <taxon>Photorhabdus</taxon>
    </lineage>
</organism>
<evidence type="ECO:0000313" key="2">
    <source>
        <dbReference type="Proteomes" id="UP000002514"/>
    </source>
</evidence>
<keyword evidence="2" id="KW-1185">Reference proteome</keyword>
<reference evidence="2" key="1">
    <citation type="journal article" date="2003" name="Nat. Biotechnol.">
        <title>The genome sequence of the entomopathogenic bacterium Photorhabdus luminescens.</title>
        <authorList>
            <person name="Duchaud E."/>
            <person name="Rusniok C."/>
            <person name="Frangeul L."/>
            <person name="Buchrieser C."/>
            <person name="Givaudan A."/>
            <person name="Taourit S."/>
            <person name="Bocs S."/>
            <person name="Boursaux-Eude C."/>
            <person name="Chandler M."/>
            <person name="Charles J.-F."/>
            <person name="Dassa E."/>
            <person name="Derose R."/>
            <person name="Derzelle S."/>
            <person name="Freyssinet G."/>
            <person name="Gaudriault S."/>
            <person name="Medigue C."/>
            <person name="Lanois A."/>
            <person name="Powell K."/>
            <person name="Siguier P."/>
            <person name="Vincent R."/>
            <person name="Wingate V."/>
            <person name="Zouine M."/>
            <person name="Glaser P."/>
            <person name="Boemare N."/>
            <person name="Danchin A."/>
            <person name="Kunst F."/>
        </authorList>
    </citation>
    <scope>NUCLEOTIDE SEQUENCE [LARGE SCALE GENOMIC DNA]</scope>
    <source>
        <strain evidence="2">DSM 15139 / CIP 105565 / TT01</strain>
    </source>
</reference>
<proteinExistence type="predicted"/>
<dbReference type="KEGG" id="plu:plu1972"/>
<dbReference type="AlphaFoldDB" id="Q7N5H7"/>
<dbReference type="EMBL" id="BX571865">
    <property type="protein sequence ID" value="CAE14265.1"/>
    <property type="molecule type" value="Genomic_DNA"/>
</dbReference>
<dbReference type="STRING" id="243265.plu1972"/>
<name>Q7N5H7_PHOLL</name>
<dbReference type="HOGENOM" id="CLU_2106702_0_0_6"/>
<sequence length="115" mass="13188">MGFCTPCDIKRICIKCNILSHYAIIDYDFNMSIPVIQKGPPQNPLLNVIRHSKTNFILILNKTGLIELSISPEFRTYDSEKSTYSPFLRIKCLNSSPIKGQKSQAMRSLEIFFNE</sequence>
<evidence type="ECO:0000313" key="1">
    <source>
        <dbReference type="EMBL" id="CAE14265.1"/>
    </source>
</evidence>
<accession>Q7N5H7</accession>
<gene>
    <name evidence="1" type="ordered locus">plu1972</name>
</gene>
<protein>
    <submittedName>
        <fullName evidence="1">Photorhabdus luminescens subsp. laumondii TTO1 complete genome segment 7/17</fullName>
    </submittedName>
</protein>